<dbReference type="Proteomes" id="UP000000771">
    <property type="component" value="Chromosome"/>
</dbReference>
<gene>
    <name evidence="5" type="ordered locus">Afer_0736</name>
</gene>
<dbReference type="GO" id="GO:0016757">
    <property type="term" value="F:glycosyltransferase activity"/>
    <property type="evidence" value="ECO:0007669"/>
    <property type="project" value="UniProtKB-KW"/>
</dbReference>
<name>C7LY78_ACIFD</name>
<dbReference type="Gene3D" id="3.90.550.10">
    <property type="entry name" value="Spore Coat Polysaccharide Biosynthesis Protein SpsA, Chain A"/>
    <property type="match status" value="1"/>
</dbReference>
<sequence>MDELWAVVVDYGGHADDSLLDALIDAGAARVVVVDNALAVASSRTEPRGQGVVEFRSYGANLGFGGAVNRVLARRGARWLLIANPDIEIAPSALRTLLATGERWSRAGIVAPRLEDHAGQPQASVRAFPSLALAALHGALGVVWPSNPASRRYRREVPDPPNAYLAPWVSGALMLARWEALSAIGGFDASYFLYLEDVDLAWRLTRAGWEVVVDPTVRVRHVGGATTRSRRVVAALWHARSLVRYGLAQEDTATGAALVLFGVLARWAVVVVASRRSSADG</sequence>
<keyword evidence="4 5" id="KW-0808">Transferase</keyword>
<comment type="similarity">
    <text evidence="2">Belongs to the glycosyltransferase 2 family.</text>
</comment>
<dbReference type="EMBL" id="CP001631">
    <property type="protein sequence ID" value="ACU53686.1"/>
    <property type="molecule type" value="Genomic_DNA"/>
</dbReference>
<dbReference type="InterPro" id="IPR029044">
    <property type="entry name" value="Nucleotide-diphossugar_trans"/>
</dbReference>
<dbReference type="RefSeq" id="WP_015798175.1">
    <property type="nucleotide sequence ID" value="NC_013124.1"/>
</dbReference>
<organism evidence="5 6">
    <name type="scientific">Acidimicrobium ferrooxidans (strain DSM 10331 / JCM 15462 / NBRC 103882 / ICP)</name>
    <dbReference type="NCBI Taxonomy" id="525909"/>
    <lineage>
        <taxon>Bacteria</taxon>
        <taxon>Bacillati</taxon>
        <taxon>Actinomycetota</taxon>
        <taxon>Acidimicrobiia</taxon>
        <taxon>Acidimicrobiales</taxon>
        <taxon>Acidimicrobiaceae</taxon>
        <taxon>Acidimicrobium</taxon>
    </lineage>
</organism>
<evidence type="ECO:0000256" key="4">
    <source>
        <dbReference type="ARBA" id="ARBA00022679"/>
    </source>
</evidence>
<reference evidence="5" key="2">
    <citation type="submission" date="2009-05" db="EMBL/GenBank/DDBJ databases">
        <title>The complete genome of Acidimicrobium ferrooxidans DSM 10331.</title>
        <authorList>
            <consortium name="US DOE Joint Genome Institute (JGI-PGF)"/>
            <person name="Lucas S."/>
            <person name="Copeland A."/>
            <person name="Lapidus A."/>
            <person name="Glavina del Rio T."/>
            <person name="Dalin E."/>
            <person name="Tice H."/>
            <person name="Bruce D."/>
            <person name="Goodwin L."/>
            <person name="Pitluck S."/>
            <person name="Kyrpides N."/>
            <person name="Mavromatis K."/>
            <person name="Mikhailova N."/>
            <person name="Clum A."/>
            <person name="Larimer F."/>
            <person name="Land M."/>
            <person name="Hauser L."/>
            <person name="Markowitz V."/>
            <person name="Cheng J.-F."/>
            <person name="Hugenholtz P."/>
            <person name="Woyke T."/>
            <person name="Wu D."/>
            <person name="Lang E."/>
            <person name="Spring S."/>
            <person name="Klenk H.-P."/>
            <person name="Eisen J.A."/>
        </authorList>
    </citation>
    <scope>NUCLEOTIDE SEQUENCE</scope>
    <source>
        <strain>DSM 10331</strain>
    </source>
</reference>
<dbReference type="HOGENOM" id="CLU_023845_0_0_11"/>
<dbReference type="STRING" id="525909.Afer_0736"/>
<dbReference type="PANTHER" id="PTHR43179">
    <property type="entry name" value="RHAMNOSYLTRANSFERASE WBBL"/>
    <property type="match status" value="1"/>
</dbReference>
<protein>
    <submittedName>
        <fullName evidence="5">Putative dTDP-rhamnosyl transferase</fullName>
    </submittedName>
</protein>
<evidence type="ECO:0000256" key="1">
    <source>
        <dbReference type="ARBA" id="ARBA00004776"/>
    </source>
</evidence>
<keyword evidence="3" id="KW-0328">Glycosyltransferase</keyword>
<evidence type="ECO:0000256" key="2">
    <source>
        <dbReference type="ARBA" id="ARBA00006739"/>
    </source>
</evidence>
<comment type="pathway">
    <text evidence="1">Cell wall biogenesis; cell wall polysaccharide biosynthesis.</text>
</comment>
<proteinExistence type="inferred from homology"/>
<dbReference type="KEGG" id="afo:Afer_0736"/>
<dbReference type="AlphaFoldDB" id="C7LY78"/>
<evidence type="ECO:0000256" key="3">
    <source>
        <dbReference type="ARBA" id="ARBA00022676"/>
    </source>
</evidence>
<keyword evidence="6" id="KW-1185">Reference proteome</keyword>
<reference evidence="5" key="1">
    <citation type="journal article" date="2009" name="Stand. Genomic Sci.">
        <title>Complete genome sequence of Acidimicrobium ferrooxidans type strain (ICP).</title>
        <authorList>
            <person name="Clum A."/>
            <person name="Nolan M."/>
            <person name="Lang E."/>
            <person name="Glavina Del Rio T."/>
            <person name="Tice H."/>
            <person name="Copeland A."/>
            <person name="Cheng J.F."/>
            <person name="Lucas S."/>
            <person name="Chen F."/>
            <person name="Bruce D."/>
            <person name="Goodwin L."/>
            <person name="Pitluck S."/>
            <person name="Ivanova N."/>
            <person name="Mavrommatis K."/>
            <person name="Mikhailova N."/>
            <person name="Pati A."/>
            <person name="Chen A."/>
            <person name="Palaniappan K."/>
            <person name="Goker M."/>
            <person name="Spring S."/>
            <person name="Land M."/>
            <person name="Hauser L."/>
            <person name="Chang Y.J."/>
            <person name="Jeffries C.C."/>
            <person name="Chain P."/>
            <person name="Bristow J."/>
            <person name="Eisen J.A."/>
            <person name="Markowitz V."/>
            <person name="Hugenholtz P."/>
            <person name="Kyrpides N.C."/>
            <person name="Klenk H.P."/>
            <person name="Lapidus A."/>
        </authorList>
    </citation>
    <scope>NUCLEOTIDE SEQUENCE [LARGE SCALE GENOMIC DNA]</scope>
    <source>
        <strain evidence="5">DSM 10331</strain>
    </source>
</reference>
<dbReference type="SUPFAM" id="SSF53448">
    <property type="entry name" value="Nucleotide-diphospho-sugar transferases"/>
    <property type="match status" value="1"/>
</dbReference>
<evidence type="ECO:0000313" key="5">
    <source>
        <dbReference type="EMBL" id="ACU53686.1"/>
    </source>
</evidence>
<dbReference type="CAZy" id="GT2">
    <property type="family name" value="Glycosyltransferase Family 2"/>
</dbReference>
<evidence type="ECO:0000313" key="6">
    <source>
        <dbReference type="Proteomes" id="UP000000771"/>
    </source>
</evidence>
<accession>C7LY78</accession>
<dbReference type="PANTHER" id="PTHR43179:SF12">
    <property type="entry name" value="GALACTOFURANOSYLTRANSFERASE GLFT2"/>
    <property type="match status" value="1"/>
</dbReference>
<dbReference type="Pfam" id="PF13641">
    <property type="entry name" value="Glyco_tranf_2_3"/>
    <property type="match status" value="1"/>
</dbReference>
<dbReference type="eggNOG" id="COG1216">
    <property type="taxonomic scope" value="Bacteria"/>
</dbReference>